<dbReference type="InterPro" id="IPR012292">
    <property type="entry name" value="Globin/Proto"/>
</dbReference>
<reference evidence="2" key="1">
    <citation type="journal article" date="2019" name="Int. J. Syst. Evol. Microbiol.">
        <title>The Global Catalogue of Microorganisms (GCM) 10K type strain sequencing project: providing services to taxonomists for standard genome sequencing and annotation.</title>
        <authorList>
            <consortium name="The Broad Institute Genomics Platform"/>
            <consortium name="The Broad Institute Genome Sequencing Center for Infectious Disease"/>
            <person name="Wu L."/>
            <person name="Ma J."/>
        </authorList>
    </citation>
    <scope>NUCLEOTIDE SEQUENCE [LARGE SCALE GENOMIC DNA]</scope>
    <source>
        <strain evidence="2">KCTC 19812</strain>
    </source>
</reference>
<comment type="caution">
    <text evidence="1">The sequence shown here is derived from an EMBL/GenBank/DDBJ whole genome shotgun (WGS) entry which is preliminary data.</text>
</comment>
<name>A0ABW5B976_9BACT</name>
<protein>
    <submittedName>
        <fullName evidence="1">Group III truncated hemoglobin</fullName>
    </submittedName>
</protein>
<dbReference type="Gene3D" id="1.10.490.10">
    <property type="entry name" value="Globins"/>
    <property type="match status" value="1"/>
</dbReference>
<proteinExistence type="predicted"/>
<evidence type="ECO:0000313" key="2">
    <source>
        <dbReference type="Proteomes" id="UP001597414"/>
    </source>
</evidence>
<dbReference type="CDD" id="cd08916">
    <property type="entry name" value="TrHb3_P"/>
    <property type="match status" value="1"/>
</dbReference>
<dbReference type="InterPro" id="IPR009050">
    <property type="entry name" value="Globin-like_sf"/>
</dbReference>
<gene>
    <name evidence="1" type="ORF">ACFSKV_10800</name>
</gene>
<keyword evidence="2" id="KW-1185">Reference proteome</keyword>
<dbReference type="RefSeq" id="WP_380802426.1">
    <property type="nucleotide sequence ID" value="NZ_JBHUIV010000016.1"/>
</dbReference>
<dbReference type="EMBL" id="JBHUIV010000016">
    <property type="protein sequence ID" value="MFD2202059.1"/>
    <property type="molecule type" value="Genomic_DNA"/>
</dbReference>
<dbReference type="SUPFAM" id="SSF46458">
    <property type="entry name" value="Globin-like"/>
    <property type="match status" value="1"/>
</dbReference>
<accession>A0ABW5B976</accession>
<sequence>MERKEIEKRKDISTLVRTFYSKVRLHEVLGPVFNTVVNDWEVHLEHLTDFWEMVLLQSGPGAGKFNPIPVHREVDNQSQNQISEFHFNNWLELWFETLDQHFKGEVADYAKSHAQKMAYILLFKIREGRTKNQVGN</sequence>
<dbReference type="Proteomes" id="UP001597414">
    <property type="component" value="Unassembled WGS sequence"/>
</dbReference>
<evidence type="ECO:0000313" key="1">
    <source>
        <dbReference type="EMBL" id="MFD2202059.1"/>
    </source>
</evidence>
<organism evidence="1 2">
    <name type="scientific">Shivajiella indica</name>
    <dbReference type="NCBI Taxonomy" id="872115"/>
    <lineage>
        <taxon>Bacteria</taxon>
        <taxon>Pseudomonadati</taxon>
        <taxon>Bacteroidota</taxon>
        <taxon>Cytophagia</taxon>
        <taxon>Cytophagales</taxon>
        <taxon>Cyclobacteriaceae</taxon>
        <taxon>Shivajiella</taxon>
    </lineage>
</organism>